<keyword evidence="1" id="KW-0472">Membrane</keyword>
<dbReference type="Proteomes" id="UP000654482">
    <property type="component" value="Unassembled WGS sequence"/>
</dbReference>
<protein>
    <recommendedName>
        <fullName evidence="4">DUF697 domain-containing protein</fullName>
    </recommendedName>
</protein>
<evidence type="ECO:0000313" key="2">
    <source>
        <dbReference type="EMBL" id="MBE9116640.1"/>
    </source>
</evidence>
<comment type="caution">
    <text evidence="2">The sequence shown here is derived from an EMBL/GenBank/DDBJ whole genome shotgun (WGS) entry which is preliminary data.</text>
</comment>
<proteinExistence type="predicted"/>
<dbReference type="AlphaFoldDB" id="A0A8J7JB36"/>
<feature type="transmembrane region" description="Helical" evidence="1">
    <location>
        <begin position="122"/>
        <end position="144"/>
    </location>
</feature>
<name>A0A8J7JB36_9CYAN</name>
<gene>
    <name evidence="2" type="ORF">IQ249_12085</name>
</gene>
<keyword evidence="3" id="KW-1185">Reference proteome</keyword>
<evidence type="ECO:0008006" key="4">
    <source>
        <dbReference type="Google" id="ProtNLM"/>
    </source>
</evidence>
<accession>A0A8J7JB36</accession>
<organism evidence="2 3">
    <name type="scientific">Lusitaniella coriacea LEGE 07157</name>
    <dbReference type="NCBI Taxonomy" id="945747"/>
    <lineage>
        <taxon>Bacteria</taxon>
        <taxon>Bacillati</taxon>
        <taxon>Cyanobacteriota</taxon>
        <taxon>Cyanophyceae</taxon>
        <taxon>Spirulinales</taxon>
        <taxon>Lusitaniellaceae</taxon>
        <taxon>Lusitaniella</taxon>
    </lineage>
</organism>
<reference evidence="2" key="1">
    <citation type="submission" date="2020-10" db="EMBL/GenBank/DDBJ databases">
        <authorList>
            <person name="Castelo-Branco R."/>
            <person name="Eusebio N."/>
            <person name="Adriana R."/>
            <person name="Vieira A."/>
            <person name="Brugerolle De Fraissinette N."/>
            <person name="Rezende De Castro R."/>
            <person name="Schneider M.P."/>
            <person name="Vasconcelos V."/>
            <person name="Leao P.N."/>
        </authorList>
    </citation>
    <scope>NUCLEOTIDE SEQUENCE</scope>
    <source>
        <strain evidence="2">LEGE 07157</strain>
    </source>
</reference>
<keyword evidence="1" id="KW-0812">Transmembrane</keyword>
<dbReference type="EMBL" id="JADEWZ010000016">
    <property type="protein sequence ID" value="MBE9116640.1"/>
    <property type="molecule type" value="Genomic_DNA"/>
</dbReference>
<dbReference type="RefSeq" id="WP_194029733.1">
    <property type="nucleotide sequence ID" value="NZ_JADEWZ010000016.1"/>
</dbReference>
<feature type="transmembrane region" description="Helical" evidence="1">
    <location>
        <begin position="91"/>
        <end position="116"/>
    </location>
</feature>
<feature type="transmembrane region" description="Helical" evidence="1">
    <location>
        <begin position="50"/>
        <end position="70"/>
    </location>
</feature>
<keyword evidence="1" id="KW-1133">Transmembrane helix</keyword>
<evidence type="ECO:0000256" key="1">
    <source>
        <dbReference type="SAM" id="Phobius"/>
    </source>
</evidence>
<evidence type="ECO:0000313" key="3">
    <source>
        <dbReference type="Proteomes" id="UP000654482"/>
    </source>
</evidence>
<sequence>MSKLDDMLLEQATKLLEAMDKTVDNNLPQEIAEIVKFHSKGAALSALGSAWIPGAGGAAATVACAGFIWTMYSRIGLEIDLPFSKNILKSLASGVATNIASYVVGMIALSTAFSFVPGLGNIGASVIMGGVCYAMTLASGYVYLKIMTQLFSKGIDPTTLSEQELKNIAKDVVSDSDVKDVIRGAKAEFKAKEEKGEFK</sequence>